<gene>
    <name evidence="1" type="ORF">P8X34_11030</name>
</gene>
<dbReference type="EMBL" id="JARRIG010000007">
    <property type="protein sequence ID" value="MFA4805260.1"/>
    <property type="molecule type" value="Genomic_DNA"/>
</dbReference>
<sequence length="509" mass="58085">MKTLVVYVLKSGLKQYYNVRRLWPNADVGFIDCDDYYGPTGYYDRVILVDSTVVSGVTFARAVQVLERYVIYGELLKAGAPLVEGAPVDIILPRPAMSEKRTVFITGFSATGKTGLARGLAQALGEPLVKWGKLVAKHYNTGLYGEGVNVTDYELAYSLLPELEEKLRRAKRFLIIDGVKSPEQVIVISYALLAPALTLFVDTRPEYRLQIATMRRMPDDKYFKERDRLFFEGLVTLRKVGYRVAMDSQVIPDTAIGFFKTLGVRPEILDRFNPYITKKNLLLNYYGMVKNVSPADFEVKAPLLKGYSLRYGDERLDYLATSVRLIDDILDEHTVRFESETGRVVPAYWYENSIAEAVLEAVKLVAKFKAETMIDPSRAIYYMVVGVMRELELEESRRRPTPDDWLVSAVREVAFRAFIAEWLGLDKEREMIRGLRAQAKDDVLGRRKGGREDTEERLNRPTYDRVIGLDYKWIGKAESLEDVLERLGASKGVRELYNRILSEKLVIKV</sequence>
<dbReference type="Proteomes" id="UP001571980">
    <property type="component" value="Unassembled WGS sequence"/>
</dbReference>
<evidence type="ECO:0000313" key="1">
    <source>
        <dbReference type="EMBL" id="MFA4805260.1"/>
    </source>
</evidence>
<evidence type="ECO:0008006" key="3">
    <source>
        <dbReference type="Google" id="ProtNLM"/>
    </source>
</evidence>
<dbReference type="SUPFAM" id="SSF52540">
    <property type="entry name" value="P-loop containing nucleoside triphosphate hydrolases"/>
    <property type="match status" value="1"/>
</dbReference>
<comment type="caution">
    <text evidence="1">The sequence shown here is derived from an EMBL/GenBank/DDBJ whole genome shotgun (WGS) entry which is preliminary data.</text>
</comment>
<proteinExistence type="predicted"/>
<keyword evidence="2" id="KW-1185">Reference proteome</keyword>
<organism evidence="1 2">
    <name type="scientific">Pyrococcus kukulkanii</name>
    <dbReference type="NCBI Taxonomy" id="1609559"/>
    <lineage>
        <taxon>Archaea</taxon>
        <taxon>Methanobacteriati</taxon>
        <taxon>Methanobacteriota</taxon>
        <taxon>Thermococci</taxon>
        <taxon>Thermococcales</taxon>
        <taxon>Thermococcaceae</taxon>
        <taxon>Pyrococcus</taxon>
    </lineage>
</organism>
<evidence type="ECO:0000313" key="2">
    <source>
        <dbReference type="Proteomes" id="UP001571980"/>
    </source>
</evidence>
<dbReference type="SUPFAM" id="SSF53271">
    <property type="entry name" value="PRTase-like"/>
    <property type="match status" value="1"/>
</dbReference>
<dbReference type="InterPro" id="IPR027417">
    <property type="entry name" value="P-loop_NTPase"/>
</dbReference>
<protein>
    <recommendedName>
        <fullName evidence="3">ATPase AAA</fullName>
    </recommendedName>
</protein>
<dbReference type="RefSeq" id="WP_372824749.1">
    <property type="nucleotide sequence ID" value="NZ_JARRIG010000007.1"/>
</dbReference>
<dbReference type="Gene3D" id="3.40.50.300">
    <property type="entry name" value="P-loop containing nucleotide triphosphate hydrolases"/>
    <property type="match status" value="1"/>
</dbReference>
<reference evidence="1 2" key="1">
    <citation type="submission" date="2023-03" db="EMBL/GenBank/DDBJ databases">
        <title>Speciation in Pyrococcus: adaptation to high temperature as a mechanism.</title>
        <authorList>
            <person name="Gu J."/>
        </authorList>
    </citation>
    <scope>NUCLEOTIDE SEQUENCE [LARGE SCALE GENOMIC DNA]</scope>
    <source>
        <strain evidence="1 2">LMOA34</strain>
    </source>
</reference>
<dbReference type="InterPro" id="IPR029057">
    <property type="entry name" value="PRTase-like"/>
</dbReference>
<accession>A0ABV4T6B0</accession>
<name>A0ABV4T6B0_9EURY</name>